<organism evidence="1">
    <name type="scientific">Arundo donax</name>
    <name type="common">Giant reed</name>
    <name type="synonym">Donax arundinaceus</name>
    <dbReference type="NCBI Taxonomy" id="35708"/>
    <lineage>
        <taxon>Eukaryota</taxon>
        <taxon>Viridiplantae</taxon>
        <taxon>Streptophyta</taxon>
        <taxon>Embryophyta</taxon>
        <taxon>Tracheophyta</taxon>
        <taxon>Spermatophyta</taxon>
        <taxon>Magnoliopsida</taxon>
        <taxon>Liliopsida</taxon>
        <taxon>Poales</taxon>
        <taxon>Poaceae</taxon>
        <taxon>PACMAD clade</taxon>
        <taxon>Arundinoideae</taxon>
        <taxon>Arundineae</taxon>
        <taxon>Arundo</taxon>
    </lineage>
</organism>
<name>A0A0A9HGU2_ARUDO</name>
<reference evidence="1" key="2">
    <citation type="journal article" date="2015" name="Data Brief">
        <title>Shoot transcriptome of the giant reed, Arundo donax.</title>
        <authorList>
            <person name="Barrero R.A."/>
            <person name="Guerrero F.D."/>
            <person name="Moolhuijzen P."/>
            <person name="Goolsby J.A."/>
            <person name="Tidwell J."/>
            <person name="Bellgard S.E."/>
            <person name="Bellgard M.I."/>
        </authorList>
    </citation>
    <scope>NUCLEOTIDE SEQUENCE</scope>
    <source>
        <tissue evidence="1">Shoot tissue taken approximately 20 cm above the soil surface</tissue>
    </source>
</reference>
<protein>
    <submittedName>
        <fullName evidence="1">Uncharacterized protein</fullName>
    </submittedName>
</protein>
<sequence>MFLPQFVILIFLFAS</sequence>
<accession>A0A0A9HGU2</accession>
<proteinExistence type="predicted"/>
<evidence type="ECO:0000313" key="1">
    <source>
        <dbReference type="EMBL" id="JAE36405.1"/>
    </source>
</evidence>
<dbReference type="EMBL" id="GBRH01161491">
    <property type="protein sequence ID" value="JAE36405.1"/>
    <property type="molecule type" value="Transcribed_RNA"/>
</dbReference>
<reference evidence="1" key="1">
    <citation type="submission" date="2014-09" db="EMBL/GenBank/DDBJ databases">
        <authorList>
            <person name="Magalhaes I.L.F."/>
            <person name="Oliveira U."/>
            <person name="Santos F.R."/>
            <person name="Vidigal T.H.D.A."/>
            <person name="Brescovit A.D."/>
            <person name="Santos A.J."/>
        </authorList>
    </citation>
    <scope>NUCLEOTIDE SEQUENCE</scope>
    <source>
        <tissue evidence="1">Shoot tissue taken approximately 20 cm above the soil surface</tissue>
    </source>
</reference>